<protein>
    <recommendedName>
        <fullName evidence="4">Fatty acid hydroxylase superfamily protein</fullName>
    </recommendedName>
</protein>
<keyword evidence="3" id="KW-1185">Reference proteome</keyword>
<keyword evidence="1" id="KW-1133">Transmembrane helix</keyword>
<proteinExistence type="predicted"/>
<name>W7YLE7_9BACT</name>
<dbReference type="Proteomes" id="UP000019402">
    <property type="component" value="Unassembled WGS sequence"/>
</dbReference>
<evidence type="ECO:0000256" key="1">
    <source>
        <dbReference type="SAM" id="Phobius"/>
    </source>
</evidence>
<gene>
    <name evidence="2" type="ORF">JCM21142_41854</name>
</gene>
<organism evidence="2 3">
    <name type="scientific">Saccharicrinis fermentans DSM 9555 = JCM 21142</name>
    <dbReference type="NCBI Taxonomy" id="869213"/>
    <lineage>
        <taxon>Bacteria</taxon>
        <taxon>Pseudomonadati</taxon>
        <taxon>Bacteroidota</taxon>
        <taxon>Bacteroidia</taxon>
        <taxon>Marinilabiliales</taxon>
        <taxon>Marinilabiliaceae</taxon>
        <taxon>Saccharicrinis</taxon>
    </lineage>
</organism>
<accession>W7YLE7</accession>
<evidence type="ECO:0008006" key="4">
    <source>
        <dbReference type="Google" id="ProtNLM"/>
    </source>
</evidence>
<sequence>MQLTIYILIVIAAFVLMEGVAWFVHKYVMHGFLWNLHEDHHVPKGSHQHSFFEKKRLVFCHIRYTINDLLYFR</sequence>
<comment type="caution">
    <text evidence="2">The sequence shown here is derived from an EMBL/GenBank/DDBJ whole genome shotgun (WGS) entry which is preliminary data.</text>
</comment>
<keyword evidence="1" id="KW-0812">Transmembrane</keyword>
<feature type="transmembrane region" description="Helical" evidence="1">
    <location>
        <begin position="6"/>
        <end position="24"/>
    </location>
</feature>
<evidence type="ECO:0000313" key="2">
    <source>
        <dbReference type="EMBL" id="GAF03189.1"/>
    </source>
</evidence>
<reference evidence="2 3" key="1">
    <citation type="journal article" date="2014" name="Genome Announc.">
        <title>Draft Genome Sequence of Cytophaga fermentans JCM 21142T, a Facultative Anaerobe Isolated from Marine Mud.</title>
        <authorList>
            <person name="Starns D."/>
            <person name="Oshima K."/>
            <person name="Suda W."/>
            <person name="Iino T."/>
            <person name="Yuki M."/>
            <person name="Inoue J."/>
            <person name="Kitamura K."/>
            <person name="Iida T."/>
            <person name="Darby A."/>
            <person name="Hattori M."/>
            <person name="Ohkuma M."/>
        </authorList>
    </citation>
    <scope>NUCLEOTIDE SEQUENCE [LARGE SCALE GENOMIC DNA]</scope>
    <source>
        <strain evidence="2 3">JCM 21142</strain>
    </source>
</reference>
<dbReference type="AlphaFoldDB" id="W7YLE7"/>
<dbReference type="EMBL" id="BAMD01000019">
    <property type="protein sequence ID" value="GAF03189.1"/>
    <property type="molecule type" value="Genomic_DNA"/>
</dbReference>
<keyword evidence="1" id="KW-0472">Membrane</keyword>
<evidence type="ECO:0000313" key="3">
    <source>
        <dbReference type="Proteomes" id="UP000019402"/>
    </source>
</evidence>
<dbReference type="eggNOG" id="COG3000">
    <property type="taxonomic scope" value="Bacteria"/>
</dbReference>